<accession>A0AA87ZHD5</accession>
<protein>
    <recommendedName>
        <fullName evidence="2">Retrotransposon gag domain-containing protein</fullName>
    </recommendedName>
</protein>
<dbReference type="Proteomes" id="UP001187192">
    <property type="component" value="Unassembled WGS sequence"/>
</dbReference>
<evidence type="ECO:0000313" key="3">
    <source>
        <dbReference type="EMBL" id="GMN26383.1"/>
    </source>
</evidence>
<feature type="region of interest" description="Disordered" evidence="1">
    <location>
        <begin position="281"/>
        <end position="301"/>
    </location>
</feature>
<dbReference type="Pfam" id="PF03732">
    <property type="entry name" value="Retrotrans_gag"/>
    <property type="match status" value="1"/>
</dbReference>
<dbReference type="InterPro" id="IPR005162">
    <property type="entry name" value="Retrotrans_gag_dom"/>
</dbReference>
<comment type="caution">
    <text evidence="3">The sequence shown here is derived from an EMBL/GenBank/DDBJ whole genome shotgun (WGS) entry which is preliminary data.</text>
</comment>
<gene>
    <name evidence="3" type="ORF">TIFTF001_040844</name>
</gene>
<reference evidence="3" key="1">
    <citation type="submission" date="2023-07" db="EMBL/GenBank/DDBJ databases">
        <title>draft genome sequence of fig (Ficus carica).</title>
        <authorList>
            <person name="Takahashi T."/>
            <person name="Nishimura K."/>
        </authorList>
    </citation>
    <scope>NUCLEOTIDE SEQUENCE</scope>
</reference>
<sequence>MAAPYPARFKMSTIAPYDGFTDADEHLENYQAHMLIQNANEATLCQAFCLTLTGTALLWYRRLIPRTMDSFRQLSDAFLAAFLNAKTRKKETSYLFRIKQDENEHLKGYLDCFDKVIIKVKNSSDDTLIQAFREGVGDKKLLWTIAYDVPPTFAHLMGITQKHAEAEEYIRRRNYSLGETLRLAGKKKPKKDGTNQIRADTKKATYKTKATPGPKTPVGRGLLRDRPPIRTDRARRNQNKYCNFHKEFGHETKECIQLCDQIELLVRDGHLREFVEKTITPTSTANRTSQVRPHTAPRTSDRTNVGELEHIVHTILGE</sequence>
<organism evidence="3 4">
    <name type="scientific">Ficus carica</name>
    <name type="common">Common fig</name>
    <dbReference type="NCBI Taxonomy" id="3494"/>
    <lineage>
        <taxon>Eukaryota</taxon>
        <taxon>Viridiplantae</taxon>
        <taxon>Streptophyta</taxon>
        <taxon>Embryophyta</taxon>
        <taxon>Tracheophyta</taxon>
        <taxon>Spermatophyta</taxon>
        <taxon>Magnoliopsida</taxon>
        <taxon>eudicotyledons</taxon>
        <taxon>Gunneridae</taxon>
        <taxon>Pentapetalae</taxon>
        <taxon>rosids</taxon>
        <taxon>fabids</taxon>
        <taxon>Rosales</taxon>
        <taxon>Moraceae</taxon>
        <taxon>Ficeae</taxon>
        <taxon>Ficus</taxon>
    </lineage>
</organism>
<name>A0AA87ZHD5_FICCA</name>
<feature type="compositionally biased region" description="Polar residues" evidence="1">
    <location>
        <begin position="281"/>
        <end position="292"/>
    </location>
</feature>
<feature type="region of interest" description="Disordered" evidence="1">
    <location>
        <begin position="207"/>
        <end position="226"/>
    </location>
</feature>
<feature type="compositionally biased region" description="Low complexity" evidence="1">
    <location>
        <begin position="207"/>
        <end position="217"/>
    </location>
</feature>
<dbReference type="PANTHER" id="PTHR33223">
    <property type="entry name" value="CCHC-TYPE DOMAIN-CONTAINING PROTEIN"/>
    <property type="match status" value="1"/>
</dbReference>
<evidence type="ECO:0000259" key="2">
    <source>
        <dbReference type="Pfam" id="PF03732"/>
    </source>
</evidence>
<feature type="domain" description="Retrotransposon gag" evidence="2">
    <location>
        <begin position="48"/>
        <end position="136"/>
    </location>
</feature>
<evidence type="ECO:0000256" key="1">
    <source>
        <dbReference type="SAM" id="MobiDB-lite"/>
    </source>
</evidence>
<proteinExistence type="predicted"/>
<dbReference type="AlphaFoldDB" id="A0AA87ZHD5"/>
<dbReference type="PANTHER" id="PTHR33223:SF10">
    <property type="entry name" value="AMINOTRANSFERASE-LIKE PLANT MOBILE DOMAIN-CONTAINING PROTEIN"/>
    <property type="match status" value="1"/>
</dbReference>
<evidence type="ECO:0000313" key="4">
    <source>
        <dbReference type="Proteomes" id="UP001187192"/>
    </source>
</evidence>
<keyword evidence="4" id="KW-1185">Reference proteome</keyword>
<dbReference type="EMBL" id="BTGU01001614">
    <property type="protein sequence ID" value="GMN26383.1"/>
    <property type="molecule type" value="Genomic_DNA"/>
</dbReference>